<evidence type="ECO:0000256" key="1">
    <source>
        <dbReference type="SAM" id="MobiDB-lite"/>
    </source>
</evidence>
<reference evidence="2" key="1">
    <citation type="submission" date="2020-05" db="EMBL/GenBank/DDBJ databases">
        <authorList>
            <person name="Chiriac C."/>
            <person name="Salcher M."/>
            <person name="Ghai R."/>
            <person name="Kavagutti S V."/>
        </authorList>
    </citation>
    <scope>NUCLEOTIDE SEQUENCE</scope>
</reference>
<feature type="compositionally biased region" description="Gly residues" evidence="1">
    <location>
        <begin position="233"/>
        <end position="265"/>
    </location>
</feature>
<organism evidence="2">
    <name type="scientific">uncultured Caudovirales phage</name>
    <dbReference type="NCBI Taxonomy" id="2100421"/>
    <lineage>
        <taxon>Viruses</taxon>
        <taxon>Duplodnaviria</taxon>
        <taxon>Heunggongvirae</taxon>
        <taxon>Uroviricota</taxon>
        <taxon>Caudoviricetes</taxon>
        <taxon>Peduoviridae</taxon>
        <taxon>Maltschvirus</taxon>
        <taxon>Maltschvirus maltsch</taxon>
    </lineage>
</organism>
<feature type="compositionally biased region" description="Gly residues" evidence="1">
    <location>
        <begin position="204"/>
        <end position="225"/>
    </location>
</feature>
<proteinExistence type="predicted"/>
<feature type="region of interest" description="Disordered" evidence="1">
    <location>
        <begin position="204"/>
        <end position="313"/>
    </location>
</feature>
<evidence type="ECO:0000313" key="2">
    <source>
        <dbReference type="EMBL" id="CAB5226342.1"/>
    </source>
</evidence>
<name>A0A6J7X686_9CAUD</name>
<gene>
    <name evidence="2" type="ORF">UFOVP760_119</name>
</gene>
<protein>
    <submittedName>
        <fullName evidence="2">Uncharacterized protein</fullName>
    </submittedName>
</protein>
<feature type="compositionally biased region" description="Gly residues" evidence="1">
    <location>
        <begin position="276"/>
        <end position="310"/>
    </location>
</feature>
<dbReference type="EMBL" id="LR798360">
    <property type="protein sequence ID" value="CAB5226342.1"/>
    <property type="molecule type" value="Genomic_DNA"/>
</dbReference>
<sequence>MANNYGPLPVSGPISLEDIADVFFLYKAYPDIVRGRLVDMTDYYGDKIQYYTPLQPPIPIEASRELSISDFRGKRYGLLVDVFINAPINNYNLYDYAQARVNVLYPGFLLSNPAVPFFITLTNNSSVGSVSVSLPALSIGTSSNNVNSLNQYSSVAFINNGSVVGATAIGGARSQTYGPGGYSWTIPAGVTSVNVRVVAGGGGGGTGQEVNNGGAGGGGGSGGTNAGTISVSPGGGMSISVGGGGGGGQSGGRGTSSSGRSGGGTTVSYGSASVGADGGGGGGGGGQGSGGNGGNGGSPNGARGGNGQGGNNDYASGTGGGGGGSVYGGYGAGGKGADFYDRSGSLGWSGSGGGGGVAILDYVINIPGGPSVQLTRPTTIINNGLIAGGISSIGSAGAPGAYIIGYSNVLNKPVGGRVSGRVQ</sequence>
<feature type="compositionally biased region" description="Low complexity" evidence="1">
    <location>
        <begin position="266"/>
        <end position="275"/>
    </location>
</feature>
<accession>A0A6J7X686</accession>